<evidence type="ECO:0000313" key="4">
    <source>
        <dbReference type="Proteomes" id="UP001334804"/>
    </source>
</evidence>
<proteinExistence type="predicted"/>
<organism evidence="3 4">
    <name type="scientific">Micromonospora peucetia</name>
    <dbReference type="NCBI Taxonomy" id="47871"/>
    <lineage>
        <taxon>Bacteria</taxon>
        <taxon>Bacillati</taxon>
        <taxon>Actinomycetota</taxon>
        <taxon>Actinomycetes</taxon>
        <taxon>Micromonosporales</taxon>
        <taxon>Micromonosporaceae</taxon>
        <taxon>Micromonospora</taxon>
    </lineage>
</organism>
<dbReference type="RefSeq" id="WP_326564068.1">
    <property type="nucleotide sequence ID" value="NZ_CP109071.1"/>
</dbReference>
<dbReference type="InterPro" id="IPR040980">
    <property type="entry name" value="SWI2_SNF2"/>
</dbReference>
<dbReference type="InterPro" id="IPR051268">
    <property type="entry name" value="Type-I_R_enzyme_R_subunit"/>
</dbReference>
<dbReference type="Proteomes" id="UP001334804">
    <property type="component" value="Chromosome"/>
</dbReference>
<evidence type="ECO:0000259" key="2">
    <source>
        <dbReference type="Pfam" id="PF18766"/>
    </source>
</evidence>
<gene>
    <name evidence="3" type="ORF">OIE14_30120</name>
</gene>
<reference evidence="3 4" key="1">
    <citation type="submission" date="2022-10" db="EMBL/GenBank/DDBJ databases">
        <title>The complete genomes of actinobacterial strains from the NBC collection.</title>
        <authorList>
            <person name="Joergensen T.S."/>
            <person name="Alvarez Arevalo M."/>
            <person name="Sterndorff E.B."/>
            <person name="Faurdal D."/>
            <person name="Vuksanovic O."/>
            <person name="Mourched A.-S."/>
            <person name="Charusanti P."/>
            <person name="Shaw S."/>
            <person name="Blin K."/>
            <person name="Weber T."/>
        </authorList>
    </citation>
    <scope>NUCLEOTIDE SEQUENCE [LARGE SCALE GENOMIC DNA]</scope>
    <source>
        <strain evidence="3 4">NBC 01809</strain>
    </source>
</reference>
<dbReference type="PANTHER" id="PTHR30195">
    <property type="entry name" value="TYPE I SITE-SPECIFIC DEOXYRIBONUCLEASE PROTEIN SUBUNIT M AND R"/>
    <property type="match status" value="1"/>
</dbReference>
<dbReference type="EMBL" id="CP109071">
    <property type="protein sequence ID" value="WSA32307.1"/>
    <property type="molecule type" value="Genomic_DNA"/>
</dbReference>
<keyword evidence="4" id="KW-1185">Reference proteome</keyword>
<evidence type="ECO:0000313" key="3">
    <source>
        <dbReference type="EMBL" id="WSA32307.1"/>
    </source>
</evidence>
<evidence type="ECO:0000256" key="1">
    <source>
        <dbReference type="ARBA" id="ARBA00022747"/>
    </source>
</evidence>
<keyword evidence="1" id="KW-0680">Restriction system</keyword>
<name>A0ABZ1EEB0_9ACTN</name>
<dbReference type="Pfam" id="PF18766">
    <property type="entry name" value="SWI2_SNF2"/>
    <property type="match status" value="1"/>
</dbReference>
<feature type="domain" description="SWI2/SNF2 ATPase" evidence="2">
    <location>
        <begin position="9"/>
        <end position="80"/>
    </location>
</feature>
<accession>A0ABZ1EEB0</accession>
<dbReference type="PANTHER" id="PTHR30195:SF15">
    <property type="entry name" value="TYPE I RESTRICTION ENZYME HINDI ENDONUCLEASE SUBUNIT"/>
    <property type="match status" value="1"/>
</dbReference>
<sequence length="94" mass="10748">MSTQFFDLPMREALPNAFLFGLTGTPINRRDRNTFMWFGSKEDERAYLSRCSFQDSIRDGATLPLHFEPRLSEIHLDEVSLATIRSLGHLCPGT</sequence>
<protein>
    <recommendedName>
        <fullName evidence="2">SWI2/SNF2 ATPase domain-containing protein</fullName>
    </recommendedName>
</protein>